<organism evidence="2 3">
    <name type="scientific">Metalysinibacillus jejuensis</name>
    <dbReference type="NCBI Taxonomy" id="914327"/>
    <lineage>
        <taxon>Bacteria</taxon>
        <taxon>Bacillati</taxon>
        <taxon>Bacillota</taxon>
        <taxon>Bacilli</taxon>
        <taxon>Bacillales</taxon>
        <taxon>Caryophanaceae</taxon>
        <taxon>Metalysinibacillus</taxon>
    </lineage>
</organism>
<name>A0A921T4X5_9BACL</name>
<gene>
    <name evidence="2" type="primary">tsaB</name>
    <name evidence="2" type="ORF">K8V30_05585</name>
</gene>
<keyword evidence="2" id="KW-0012">Acyltransferase</keyword>
<evidence type="ECO:0000313" key="3">
    <source>
        <dbReference type="Proteomes" id="UP000700212"/>
    </source>
</evidence>
<dbReference type="NCBIfam" id="TIGR03725">
    <property type="entry name" value="T6A_YeaZ"/>
    <property type="match status" value="1"/>
</dbReference>
<dbReference type="GO" id="GO:0005829">
    <property type="term" value="C:cytosol"/>
    <property type="evidence" value="ECO:0007669"/>
    <property type="project" value="TreeGrafter"/>
</dbReference>
<dbReference type="InterPro" id="IPR022496">
    <property type="entry name" value="T6A_TsaB"/>
</dbReference>
<dbReference type="Gene3D" id="3.30.420.40">
    <property type="match status" value="2"/>
</dbReference>
<reference evidence="2" key="1">
    <citation type="journal article" date="2021" name="PeerJ">
        <title>Extensive microbial diversity within the chicken gut microbiome revealed by metagenomics and culture.</title>
        <authorList>
            <person name="Gilroy R."/>
            <person name="Ravi A."/>
            <person name="Getino M."/>
            <person name="Pursley I."/>
            <person name="Horton D.L."/>
            <person name="Alikhan N.F."/>
            <person name="Baker D."/>
            <person name="Gharbi K."/>
            <person name="Hall N."/>
            <person name="Watson M."/>
            <person name="Adriaenssens E.M."/>
            <person name="Foster-Nyarko E."/>
            <person name="Jarju S."/>
            <person name="Secka A."/>
            <person name="Antonio M."/>
            <person name="Oren A."/>
            <person name="Chaudhuri R.R."/>
            <person name="La Ragione R."/>
            <person name="Hildebrand F."/>
            <person name="Pallen M.J."/>
        </authorList>
    </citation>
    <scope>NUCLEOTIDE SEQUENCE</scope>
    <source>
        <strain evidence="2">CHK160-4876</strain>
    </source>
</reference>
<dbReference type="PANTHER" id="PTHR11735">
    <property type="entry name" value="TRNA N6-ADENOSINE THREONYLCARBAMOYLTRANSFERASE"/>
    <property type="match status" value="1"/>
</dbReference>
<feature type="domain" description="Gcp-like" evidence="1">
    <location>
        <begin position="34"/>
        <end position="196"/>
    </location>
</feature>
<dbReference type="InterPro" id="IPR043129">
    <property type="entry name" value="ATPase_NBD"/>
</dbReference>
<evidence type="ECO:0000313" key="2">
    <source>
        <dbReference type="EMBL" id="HJH11163.1"/>
    </source>
</evidence>
<dbReference type="Proteomes" id="UP000700212">
    <property type="component" value="Unassembled WGS sequence"/>
</dbReference>
<dbReference type="EC" id="2.3.1.234" evidence="2"/>
<reference evidence="2" key="2">
    <citation type="submission" date="2021-09" db="EMBL/GenBank/DDBJ databases">
        <authorList>
            <person name="Gilroy R."/>
        </authorList>
    </citation>
    <scope>NUCLEOTIDE SEQUENCE</scope>
    <source>
        <strain evidence="2">CHK160-4876</strain>
    </source>
</reference>
<comment type="caution">
    <text evidence="2">The sequence shown here is derived from an EMBL/GenBank/DDBJ whole genome shotgun (WGS) entry which is preliminary data.</text>
</comment>
<dbReference type="GO" id="GO:0002949">
    <property type="term" value="P:tRNA threonylcarbamoyladenosine modification"/>
    <property type="evidence" value="ECO:0007669"/>
    <property type="project" value="InterPro"/>
</dbReference>
<accession>A0A921T4X5</accession>
<dbReference type="InterPro" id="IPR000905">
    <property type="entry name" value="Gcp-like_dom"/>
</dbReference>
<dbReference type="Pfam" id="PF00814">
    <property type="entry name" value="TsaD"/>
    <property type="match status" value="1"/>
</dbReference>
<dbReference type="EMBL" id="DYTV01000068">
    <property type="protein sequence ID" value="HJH11163.1"/>
    <property type="molecule type" value="Genomic_DNA"/>
</dbReference>
<sequence length="230" mass="25159">MIWLGIDTANAPLSVAVVKDEVVVAELTQNNKVTHSIGAMPTIEEALTRAKLSVKEIDAIAVSAGPGSYTGVRIGVTIAKTLAWSLQKPIIPVSSLQALTYNVPYFNGVICAIIDARRQHVYSGAYQGEQVIIEDGHYAVIDLLPKLRDLHVPILFVGRDVTMYWDIIEEIVGPHALRAPFTMDLPRASEVIRLAMAQPTEAAVHDVTPIYKRIAEAEANWLKEQKANGK</sequence>
<dbReference type="PANTHER" id="PTHR11735:SF11">
    <property type="entry name" value="TRNA THREONYLCARBAMOYLADENOSINE BIOSYNTHESIS PROTEIN TSAB"/>
    <property type="match status" value="1"/>
</dbReference>
<keyword evidence="2" id="KW-0808">Transferase</keyword>
<proteinExistence type="predicted"/>
<protein>
    <submittedName>
        <fullName evidence="2">tRNA (Adenosine(37)-N6)-threonylcarbamoyltransferase complex dimerization subunit type 1 TsaB</fullName>
        <ecNumber evidence="2">2.3.1.234</ecNumber>
    </submittedName>
</protein>
<dbReference type="AlphaFoldDB" id="A0A921T4X5"/>
<dbReference type="GO" id="GO:0061711">
    <property type="term" value="F:tRNA N(6)-L-threonylcarbamoyladenine synthase activity"/>
    <property type="evidence" value="ECO:0007669"/>
    <property type="project" value="UniProtKB-EC"/>
</dbReference>
<evidence type="ECO:0000259" key="1">
    <source>
        <dbReference type="Pfam" id="PF00814"/>
    </source>
</evidence>
<dbReference type="CDD" id="cd24032">
    <property type="entry name" value="ASKHA_NBD_TsaB"/>
    <property type="match status" value="1"/>
</dbReference>
<dbReference type="SUPFAM" id="SSF53067">
    <property type="entry name" value="Actin-like ATPase domain"/>
    <property type="match status" value="2"/>
</dbReference>